<dbReference type="InterPro" id="IPR013149">
    <property type="entry name" value="ADH-like_C"/>
</dbReference>
<keyword evidence="2" id="KW-0560">Oxidoreductase</keyword>
<feature type="domain" description="Enoyl reductase (ER)" evidence="3">
    <location>
        <begin position="11"/>
        <end position="327"/>
    </location>
</feature>
<dbReference type="Pfam" id="PF08240">
    <property type="entry name" value="ADH_N"/>
    <property type="match status" value="1"/>
</dbReference>
<comment type="caution">
    <text evidence="4">The sequence shown here is derived from an EMBL/GenBank/DDBJ whole genome shotgun (WGS) entry which is preliminary data.</text>
</comment>
<dbReference type="SUPFAM" id="SSF51735">
    <property type="entry name" value="NAD(P)-binding Rossmann-fold domains"/>
    <property type="match status" value="1"/>
</dbReference>
<sequence>MTRFVRFHETGGPEVLQIEEGQIGEPGAGEVRIKVSAVGLNRAEAMYRAGKYPVQPQLPSRIGYEGVGTISALGDGVERFSVGDRVCVLPMISQGDYGIWADEAIVPARILLPAPEGLSDEQAAAIWMQYFTAFAIIEVAKVGIGDGVIIPAASSSVGIAAIQLANWAGATSIAATRTSAKAEALKRIGAAHVVATQEEDLVERVMDITKGRGARCAFDPVGGPYVDTLARALEERGILFVYGGLSGEPTPYPHWPMAFKGCSMRGWVASEIWNHPHRFEVAQRKILAGLEGGQLEPVIAKTFTGLEALPDANAYLESNQQVGKVVVRF</sequence>
<reference evidence="4 5" key="1">
    <citation type="submission" date="2024-04" db="EMBL/GenBank/DDBJ databases">
        <title>Aurantiacibacter sp. DGU6 16S ribosomal RNA gene Genome sequencing and assembly.</title>
        <authorList>
            <person name="Park S."/>
        </authorList>
    </citation>
    <scope>NUCLEOTIDE SEQUENCE [LARGE SCALE GENOMIC DNA]</scope>
    <source>
        <strain evidence="4 5">DGU6</strain>
    </source>
</reference>
<keyword evidence="1" id="KW-0521">NADP</keyword>
<accession>A0ABU9IDD0</accession>
<dbReference type="PANTHER" id="PTHR48106">
    <property type="entry name" value="QUINONE OXIDOREDUCTASE PIG3-RELATED"/>
    <property type="match status" value="1"/>
</dbReference>
<proteinExistence type="predicted"/>
<dbReference type="EMBL" id="JBBYHV010000001">
    <property type="protein sequence ID" value="MEL1250210.1"/>
    <property type="molecule type" value="Genomic_DNA"/>
</dbReference>
<dbReference type="InterPro" id="IPR011032">
    <property type="entry name" value="GroES-like_sf"/>
</dbReference>
<evidence type="ECO:0000259" key="3">
    <source>
        <dbReference type="SMART" id="SM00829"/>
    </source>
</evidence>
<organism evidence="4 5">
    <name type="scientific">Aurantiacibacter gilvus</name>
    <dbReference type="NCBI Taxonomy" id="3139141"/>
    <lineage>
        <taxon>Bacteria</taxon>
        <taxon>Pseudomonadati</taxon>
        <taxon>Pseudomonadota</taxon>
        <taxon>Alphaproteobacteria</taxon>
        <taxon>Sphingomonadales</taxon>
        <taxon>Erythrobacteraceae</taxon>
        <taxon>Aurantiacibacter</taxon>
    </lineage>
</organism>
<evidence type="ECO:0000256" key="2">
    <source>
        <dbReference type="ARBA" id="ARBA00023002"/>
    </source>
</evidence>
<dbReference type="InterPro" id="IPR036291">
    <property type="entry name" value="NAD(P)-bd_dom_sf"/>
</dbReference>
<dbReference type="InterPro" id="IPR013154">
    <property type="entry name" value="ADH-like_N"/>
</dbReference>
<evidence type="ECO:0000313" key="4">
    <source>
        <dbReference type="EMBL" id="MEL1250210.1"/>
    </source>
</evidence>
<dbReference type="Proteomes" id="UP001497045">
    <property type="component" value="Unassembled WGS sequence"/>
</dbReference>
<evidence type="ECO:0000313" key="5">
    <source>
        <dbReference type="Proteomes" id="UP001497045"/>
    </source>
</evidence>
<dbReference type="Gene3D" id="3.90.180.10">
    <property type="entry name" value="Medium-chain alcohol dehydrogenases, catalytic domain"/>
    <property type="match status" value="1"/>
</dbReference>
<evidence type="ECO:0000256" key="1">
    <source>
        <dbReference type="ARBA" id="ARBA00022857"/>
    </source>
</evidence>
<dbReference type="Pfam" id="PF00107">
    <property type="entry name" value="ADH_zinc_N"/>
    <property type="match status" value="1"/>
</dbReference>
<dbReference type="SMART" id="SM00829">
    <property type="entry name" value="PKS_ER"/>
    <property type="match status" value="1"/>
</dbReference>
<gene>
    <name evidence="4" type="ORF">AAEO60_05960</name>
</gene>
<name>A0ABU9IDD0_9SPHN</name>
<dbReference type="CDD" id="cd08268">
    <property type="entry name" value="MDR2"/>
    <property type="match status" value="1"/>
</dbReference>
<keyword evidence="5" id="KW-1185">Reference proteome</keyword>
<dbReference type="PANTHER" id="PTHR48106:SF18">
    <property type="entry name" value="QUINONE OXIDOREDUCTASE PIG3"/>
    <property type="match status" value="1"/>
</dbReference>
<dbReference type="RefSeq" id="WP_341672724.1">
    <property type="nucleotide sequence ID" value="NZ_JBBYHV010000001.1"/>
</dbReference>
<dbReference type="InterPro" id="IPR020843">
    <property type="entry name" value="ER"/>
</dbReference>
<protein>
    <submittedName>
        <fullName evidence="4">Zinc-dependent alcohol dehydrogenase family protein</fullName>
    </submittedName>
</protein>
<dbReference type="Gene3D" id="3.40.50.720">
    <property type="entry name" value="NAD(P)-binding Rossmann-like Domain"/>
    <property type="match status" value="1"/>
</dbReference>
<dbReference type="SUPFAM" id="SSF50129">
    <property type="entry name" value="GroES-like"/>
    <property type="match status" value="1"/>
</dbReference>